<protein>
    <submittedName>
        <fullName evidence="1">Uncharacterized protein</fullName>
    </submittedName>
</protein>
<proteinExistence type="predicted"/>
<dbReference type="EMBL" id="JAWDGP010007969">
    <property type="protein sequence ID" value="KAK3698698.1"/>
    <property type="molecule type" value="Genomic_DNA"/>
</dbReference>
<reference evidence="1" key="1">
    <citation type="journal article" date="2023" name="G3 (Bethesda)">
        <title>A reference genome for the long-term kleptoplast-retaining sea slug Elysia crispata morphotype clarki.</title>
        <authorList>
            <person name="Eastman K.E."/>
            <person name="Pendleton A.L."/>
            <person name="Shaikh M.A."/>
            <person name="Suttiyut T."/>
            <person name="Ogas R."/>
            <person name="Tomko P."/>
            <person name="Gavelis G."/>
            <person name="Widhalm J.R."/>
            <person name="Wisecaver J.H."/>
        </authorList>
    </citation>
    <scope>NUCLEOTIDE SEQUENCE</scope>
    <source>
        <strain evidence="1">ECLA1</strain>
    </source>
</reference>
<gene>
    <name evidence="1" type="ORF">RRG08_046200</name>
</gene>
<keyword evidence="2" id="KW-1185">Reference proteome</keyword>
<organism evidence="1 2">
    <name type="scientific">Elysia crispata</name>
    <name type="common">lettuce slug</name>
    <dbReference type="NCBI Taxonomy" id="231223"/>
    <lineage>
        <taxon>Eukaryota</taxon>
        <taxon>Metazoa</taxon>
        <taxon>Spiralia</taxon>
        <taxon>Lophotrochozoa</taxon>
        <taxon>Mollusca</taxon>
        <taxon>Gastropoda</taxon>
        <taxon>Heterobranchia</taxon>
        <taxon>Euthyneura</taxon>
        <taxon>Panpulmonata</taxon>
        <taxon>Sacoglossa</taxon>
        <taxon>Placobranchoidea</taxon>
        <taxon>Plakobranchidae</taxon>
        <taxon>Elysia</taxon>
    </lineage>
</organism>
<name>A0AAE0XNI6_9GAST</name>
<accession>A0AAE0XNI6</accession>
<dbReference type="Proteomes" id="UP001283361">
    <property type="component" value="Unassembled WGS sequence"/>
</dbReference>
<dbReference type="AlphaFoldDB" id="A0AAE0XNI6"/>
<sequence>MYKESVLPIGQSMLDGLQTRRACFNAEIIDETTFGSPLDLSIARAGDTPSNGKEVKLGYIAYSNKSRLSENFSGTLLTS</sequence>
<evidence type="ECO:0000313" key="2">
    <source>
        <dbReference type="Proteomes" id="UP001283361"/>
    </source>
</evidence>
<comment type="caution">
    <text evidence="1">The sequence shown here is derived from an EMBL/GenBank/DDBJ whole genome shotgun (WGS) entry which is preliminary data.</text>
</comment>
<evidence type="ECO:0000313" key="1">
    <source>
        <dbReference type="EMBL" id="KAK3698698.1"/>
    </source>
</evidence>